<dbReference type="InterPro" id="IPR050833">
    <property type="entry name" value="Poly_Biosynth_Transport"/>
</dbReference>
<evidence type="ECO:0000256" key="1">
    <source>
        <dbReference type="ARBA" id="ARBA00004651"/>
    </source>
</evidence>
<organism evidence="7 8">
    <name type="scientific">Echinicola arenosa</name>
    <dbReference type="NCBI Taxonomy" id="2774144"/>
    <lineage>
        <taxon>Bacteria</taxon>
        <taxon>Pseudomonadati</taxon>
        <taxon>Bacteroidota</taxon>
        <taxon>Cytophagia</taxon>
        <taxon>Cytophagales</taxon>
        <taxon>Cyclobacteriaceae</taxon>
        <taxon>Echinicola</taxon>
    </lineage>
</organism>
<feature type="transmembrane region" description="Helical" evidence="6">
    <location>
        <begin position="184"/>
        <end position="208"/>
    </location>
</feature>
<evidence type="ECO:0000256" key="3">
    <source>
        <dbReference type="ARBA" id="ARBA00022692"/>
    </source>
</evidence>
<keyword evidence="8" id="KW-1185">Reference proteome</keyword>
<feature type="transmembrane region" description="Helical" evidence="6">
    <location>
        <begin position="306"/>
        <end position="326"/>
    </location>
</feature>
<feature type="transmembrane region" description="Helical" evidence="6">
    <location>
        <begin position="229"/>
        <end position="254"/>
    </location>
</feature>
<evidence type="ECO:0000256" key="2">
    <source>
        <dbReference type="ARBA" id="ARBA00022475"/>
    </source>
</evidence>
<reference evidence="7 8" key="1">
    <citation type="submission" date="2020-09" db="EMBL/GenBank/DDBJ databases">
        <title>Echinicola sp. CAU 1574 isolated from sand of Sido Beach.</title>
        <authorList>
            <person name="Kim W."/>
        </authorList>
    </citation>
    <scope>NUCLEOTIDE SEQUENCE [LARGE SCALE GENOMIC DNA]</scope>
    <source>
        <strain evidence="7 8">CAU 1574</strain>
    </source>
</reference>
<keyword evidence="3 6" id="KW-0812">Transmembrane</keyword>
<feature type="transmembrane region" description="Helical" evidence="6">
    <location>
        <begin position="21"/>
        <end position="40"/>
    </location>
</feature>
<dbReference type="Proteomes" id="UP000647133">
    <property type="component" value="Unassembled WGS sequence"/>
</dbReference>
<keyword evidence="5 6" id="KW-0472">Membrane</keyword>
<dbReference type="PANTHER" id="PTHR30250:SF11">
    <property type="entry name" value="O-ANTIGEN TRANSPORTER-RELATED"/>
    <property type="match status" value="1"/>
</dbReference>
<protein>
    <submittedName>
        <fullName evidence="7">Oligosaccharide flippase family protein</fullName>
    </submittedName>
</protein>
<proteinExistence type="predicted"/>
<feature type="transmembrane region" description="Helical" evidence="6">
    <location>
        <begin position="159"/>
        <end position="178"/>
    </location>
</feature>
<keyword evidence="4 6" id="KW-1133">Transmembrane helix</keyword>
<evidence type="ECO:0000256" key="5">
    <source>
        <dbReference type="ARBA" id="ARBA00023136"/>
    </source>
</evidence>
<keyword evidence="2" id="KW-1003">Cell membrane</keyword>
<feature type="transmembrane region" description="Helical" evidence="6">
    <location>
        <begin position="397"/>
        <end position="416"/>
    </location>
</feature>
<dbReference type="EMBL" id="JACYTQ010000002">
    <property type="protein sequence ID" value="MBD8488663.1"/>
    <property type="molecule type" value="Genomic_DNA"/>
</dbReference>
<feature type="transmembrane region" description="Helical" evidence="6">
    <location>
        <begin position="266"/>
        <end position="285"/>
    </location>
</feature>
<feature type="transmembrane region" description="Helical" evidence="6">
    <location>
        <begin position="369"/>
        <end position="391"/>
    </location>
</feature>
<feature type="transmembrane region" description="Helical" evidence="6">
    <location>
        <begin position="126"/>
        <end position="147"/>
    </location>
</feature>
<feature type="transmembrane region" description="Helical" evidence="6">
    <location>
        <begin position="338"/>
        <end position="362"/>
    </location>
</feature>
<dbReference type="Pfam" id="PF01943">
    <property type="entry name" value="Polysacc_synt"/>
    <property type="match status" value="1"/>
</dbReference>
<evidence type="ECO:0000256" key="6">
    <source>
        <dbReference type="SAM" id="Phobius"/>
    </source>
</evidence>
<accession>A0ABR9AIN9</accession>
<feature type="transmembrane region" description="Helical" evidence="6">
    <location>
        <begin position="94"/>
        <end position="120"/>
    </location>
</feature>
<dbReference type="InterPro" id="IPR002797">
    <property type="entry name" value="Polysacc_synth"/>
</dbReference>
<dbReference type="RefSeq" id="WP_192009519.1">
    <property type="nucleotide sequence ID" value="NZ_JACYTQ010000002.1"/>
</dbReference>
<name>A0ABR9AIN9_9BACT</name>
<evidence type="ECO:0000313" key="7">
    <source>
        <dbReference type="EMBL" id="MBD8488663.1"/>
    </source>
</evidence>
<comment type="caution">
    <text evidence="7">The sequence shown here is derived from an EMBL/GenBank/DDBJ whole genome shotgun (WGS) entry which is preliminary data.</text>
</comment>
<gene>
    <name evidence="7" type="ORF">IFO69_07905</name>
</gene>
<comment type="subcellular location">
    <subcellularLocation>
        <location evidence="1">Cell membrane</location>
        <topology evidence="1">Multi-pass membrane protein</topology>
    </subcellularLocation>
</comment>
<sequence>MFEKLTSLSFLQLIRHKSVQNFIFLLFIQSSNILISLMVMPLLIQSIGVDQFGLVSLALSVILIANVFVGFGYNLSGPKDVALNQDNKRELSAIISRILSSKILLAVMATGCLLVAIFGFDFFPEYKIILIYSLLMLFSEATLPVWFFQGMEKMRLVSVANVFSKLLYLTGIVFFIQGPADAKWVNFCFGGAALTVNLLVLVYVHFIFQIRIYFAGFGKALQSCRRNIYLFLSNIASHISVSGGMVILSFFASANILGMYSLAERVSMVLRMFPSLTIAAIYPNASKLYEQDKVVFYRFLLKVYRMVILGAVIITAIILVLAPFIIQLLAKELILDSVVFLRILAFVPLMATLNIANMIMILVTDQKKLLFNSSWIFCLYMLLIAIIMTAWLGGKGLAYALVSTEIVIFITCSLLIKKHTPVLFSEFYGRLFGSHHHS</sequence>
<evidence type="ECO:0000256" key="4">
    <source>
        <dbReference type="ARBA" id="ARBA00022989"/>
    </source>
</evidence>
<dbReference type="PANTHER" id="PTHR30250">
    <property type="entry name" value="PST FAMILY PREDICTED COLANIC ACID TRANSPORTER"/>
    <property type="match status" value="1"/>
</dbReference>
<feature type="transmembrane region" description="Helical" evidence="6">
    <location>
        <begin position="52"/>
        <end position="73"/>
    </location>
</feature>
<evidence type="ECO:0000313" key="8">
    <source>
        <dbReference type="Proteomes" id="UP000647133"/>
    </source>
</evidence>